<evidence type="ECO:0000313" key="4">
    <source>
        <dbReference type="EMBL" id="CAK0846156.1"/>
    </source>
</evidence>
<name>A0ABN9TJL5_9DINO</name>
<organism evidence="4 5">
    <name type="scientific">Prorocentrum cordatum</name>
    <dbReference type="NCBI Taxonomy" id="2364126"/>
    <lineage>
        <taxon>Eukaryota</taxon>
        <taxon>Sar</taxon>
        <taxon>Alveolata</taxon>
        <taxon>Dinophyceae</taxon>
        <taxon>Prorocentrales</taxon>
        <taxon>Prorocentraceae</taxon>
        <taxon>Prorocentrum</taxon>
    </lineage>
</organism>
<sequence length="126" mass="13569">MLGGRWDLVYTTEKEVLSLIGDPGVAVYQRIDSDRGSIANSVVFGDGKRFDVTGTIDCGNGRSRAEGDFPAGLRSFFEFTGASVTIGGFTVPLPPVGKGWFVSVYLDGTLRVNRDSRGDLAIYLRA</sequence>
<evidence type="ECO:0000259" key="3">
    <source>
        <dbReference type="Pfam" id="PF04755"/>
    </source>
</evidence>
<comment type="subcellular location">
    <subcellularLocation>
        <location evidence="1">Plastid</location>
    </subcellularLocation>
</comment>
<dbReference type="InterPro" id="IPR006843">
    <property type="entry name" value="PAP/fibrillin_dom"/>
</dbReference>
<dbReference type="PANTHER" id="PTHR31906">
    <property type="entry name" value="PLASTID-LIPID-ASSOCIATED PROTEIN 4, CHLOROPLASTIC-RELATED"/>
    <property type="match status" value="1"/>
</dbReference>
<protein>
    <recommendedName>
        <fullName evidence="3">Plastid lipid-associated protein/fibrillin conserved domain-containing protein</fullName>
    </recommendedName>
</protein>
<dbReference type="Pfam" id="PF04755">
    <property type="entry name" value="PAP_fibrillin"/>
    <property type="match status" value="1"/>
</dbReference>
<evidence type="ECO:0000313" key="5">
    <source>
        <dbReference type="Proteomes" id="UP001189429"/>
    </source>
</evidence>
<keyword evidence="5" id="KW-1185">Reference proteome</keyword>
<reference evidence="4" key="1">
    <citation type="submission" date="2023-10" db="EMBL/GenBank/DDBJ databases">
        <authorList>
            <person name="Chen Y."/>
            <person name="Shah S."/>
            <person name="Dougan E. K."/>
            <person name="Thang M."/>
            <person name="Chan C."/>
        </authorList>
    </citation>
    <scope>NUCLEOTIDE SEQUENCE [LARGE SCALE GENOMIC DNA]</scope>
</reference>
<proteinExistence type="predicted"/>
<keyword evidence="2" id="KW-0934">Plastid</keyword>
<gene>
    <name evidence="4" type="ORF">PCOR1329_LOCUS39744</name>
</gene>
<dbReference type="Proteomes" id="UP001189429">
    <property type="component" value="Unassembled WGS sequence"/>
</dbReference>
<dbReference type="InterPro" id="IPR039633">
    <property type="entry name" value="PAP"/>
</dbReference>
<evidence type="ECO:0000256" key="1">
    <source>
        <dbReference type="ARBA" id="ARBA00004474"/>
    </source>
</evidence>
<evidence type="ECO:0000256" key="2">
    <source>
        <dbReference type="ARBA" id="ARBA00022640"/>
    </source>
</evidence>
<accession>A0ABN9TJL5</accession>
<dbReference type="EMBL" id="CAUYUJ010014801">
    <property type="protein sequence ID" value="CAK0846156.1"/>
    <property type="molecule type" value="Genomic_DNA"/>
</dbReference>
<feature type="domain" description="Plastid lipid-associated protein/fibrillin conserved" evidence="3">
    <location>
        <begin position="2"/>
        <end position="45"/>
    </location>
</feature>
<comment type="caution">
    <text evidence="4">The sequence shown here is derived from an EMBL/GenBank/DDBJ whole genome shotgun (WGS) entry which is preliminary data.</text>
</comment>